<dbReference type="EMBL" id="LCFK01000018">
    <property type="protein sequence ID" value="KKS93683.1"/>
    <property type="molecule type" value="Genomic_DNA"/>
</dbReference>
<dbReference type="AlphaFoldDB" id="A0A0G1G405"/>
<gene>
    <name evidence="2" type="ORF">UV68_C0018G0016</name>
</gene>
<dbReference type="SUPFAM" id="SSF63817">
    <property type="entry name" value="Sortase"/>
    <property type="match status" value="1"/>
</dbReference>
<dbReference type="CDD" id="cd05829">
    <property type="entry name" value="Sortase_F"/>
    <property type="match status" value="1"/>
</dbReference>
<comment type="caution">
    <text evidence="2">The sequence shown here is derived from an EMBL/GenBank/DDBJ whole genome shotgun (WGS) entry which is preliminary data.</text>
</comment>
<evidence type="ECO:0000313" key="2">
    <source>
        <dbReference type="EMBL" id="KKS93683.1"/>
    </source>
</evidence>
<dbReference type="GO" id="GO:0016787">
    <property type="term" value="F:hydrolase activity"/>
    <property type="evidence" value="ECO:0007669"/>
    <property type="project" value="UniProtKB-KW"/>
</dbReference>
<evidence type="ECO:0000313" key="3">
    <source>
        <dbReference type="Proteomes" id="UP000033980"/>
    </source>
</evidence>
<proteinExistence type="predicted"/>
<dbReference type="Proteomes" id="UP000033980">
    <property type="component" value="Unassembled WGS sequence"/>
</dbReference>
<sequence length="189" mass="20160">MSNDIRKPLIVIALLSLAISLLLVILPSTIEKNNSVGQVAGATSPPLPIRLVIPSINVNSAIQYVGVNSEGEMATPSSAYEVGWFKLGSIPGEIGNAVIAGHFDNKDGDPGVFANLSKLSRGDKLYVENSQGGQTAFSVREIRVSEPGYLEEVFVGSDSAHLNLVTCGGVWDKNNNTYSERLIVFADKE</sequence>
<keyword evidence="1" id="KW-0378">Hydrolase</keyword>
<dbReference type="InterPro" id="IPR023365">
    <property type="entry name" value="Sortase_dom-sf"/>
</dbReference>
<name>A0A0G1G405_9BACT</name>
<dbReference type="InterPro" id="IPR005754">
    <property type="entry name" value="Sortase"/>
</dbReference>
<organism evidence="2 3">
    <name type="scientific">Candidatus Collierbacteria bacterium GW2011_GWC2_43_12</name>
    <dbReference type="NCBI Taxonomy" id="1618390"/>
    <lineage>
        <taxon>Bacteria</taxon>
        <taxon>Candidatus Collieribacteriota</taxon>
    </lineage>
</organism>
<protein>
    <submittedName>
        <fullName evidence="2">Peptidase C60 sortase A and B</fullName>
    </submittedName>
</protein>
<reference evidence="2 3" key="1">
    <citation type="journal article" date="2015" name="Nature">
        <title>rRNA introns, odd ribosomes, and small enigmatic genomes across a large radiation of phyla.</title>
        <authorList>
            <person name="Brown C.T."/>
            <person name="Hug L.A."/>
            <person name="Thomas B.C."/>
            <person name="Sharon I."/>
            <person name="Castelle C.J."/>
            <person name="Singh A."/>
            <person name="Wilkins M.J."/>
            <person name="Williams K.H."/>
            <person name="Banfield J.F."/>
        </authorList>
    </citation>
    <scope>NUCLEOTIDE SEQUENCE [LARGE SCALE GENOMIC DNA]</scope>
</reference>
<accession>A0A0G1G405</accession>
<evidence type="ECO:0000256" key="1">
    <source>
        <dbReference type="ARBA" id="ARBA00022801"/>
    </source>
</evidence>
<dbReference type="Gene3D" id="2.40.260.10">
    <property type="entry name" value="Sortase"/>
    <property type="match status" value="1"/>
</dbReference>
<dbReference type="Pfam" id="PF04203">
    <property type="entry name" value="Sortase"/>
    <property type="match status" value="1"/>
</dbReference>
<dbReference type="InterPro" id="IPR042001">
    <property type="entry name" value="Sortase_F"/>
</dbReference>